<dbReference type="EMBL" id="SPHZ02000005">
    <property type="protein sequence ID" value="KAF0921123.1"/>
    <property type="molecule type" value="Genomic_DNA"/>
</dbReference>
<dbReference type="Pfam" id="PF07893">
    <property type="entry name" value="DUF1668"/>
    <property type="match status" value="1"/>
</dbReference>
<protein>
    <recommendedName>
        <fullName evidence="3">DUF1618 domain-containing protein</fullName>
    </recommendedName>
</protein>
<reference evidence="1 2" key="1">
    <citation type="submission" date="2019-11" db="EMBL/GenBank/DDBJ databases">
        <title>Whole genome sequence of Oryza granulata.</title>
        <authorList>
            <person name="Li W."/>
        </authorList>
    </citation>
    <scope>NUCLEOTIDE SEQUENCE [LARGE SCALE GENOMIC DNA]</scope>
    <source>
        <strain evidence="2">cv. Menghai</strain>
        <tissue evidence="1">Leaf</tissue>
    </source>
</reference>
<dbReference type="InterPro" id="IPR012871">
    <property type="entry name" value="DUF1668_ORYSA"/>
</dbReference>
<dbReference type="OrthoDB" id="591192at2759"/>
<dbReference type="Proteomes" id="UP000479710">
    <property type="component" value="Unassembled WGS sequence"/>
</dbReference>
<evidence type="ECO:0008006" key="3">
    <source>
        <dbReference type="Google" id="ProtNLM"/>
    </source>
</evidence>
<keyword evidence="2" id="KW-1185">Reference proteome</keyword>
<evidence type="ECO:0000313" key="1">
    <source>
        <dbReference type="EMBL" id="KAF0921123.1"/>
    </source>
</evidence>
<evidence type="ECO:0000313" key="2">
    <source>
        <dbReference type="Proteomes" id="UP000479710"/>
    </source>
</evidence>
<proteinExistence type="predicted"/>
<organism evidence="1 2">
    <name type="scientific">Oryza meyeriana var. granulata</name>
    <dbReference type="NCBI Taxonomy" id="110450"/>
    <lineage>
        <taxon>Eukaryota</taxon>
        <taxon>Viridiplantae</taxon>
        <taxon>Streptophyta</taxon>
        <taxon>Embryophyta</taxon>
        <taxon>Tracheophyta</taxon>
        <taxon>Spermatophyta</taxon>
        <taxon>Magnoliopsida</taxon>
        <taxon>Liliopsida</taxon>
        <taxon>Poales</taxon>
        <taxon>Poaceae</taxon>
        <taxon>BOP clade</taxon>
        <taxon>Oryzoideae</taxon>
        <taxon>Oryzeae</taxon>
        <taxon>Oryzinae</taxon>
        <taxon>Oryza</taxon>
        <taxon>Oryza meyeriana</taxon>
    </lineage>
</organism>
<gene>
    <name evidence="1" type="ORF">E2562_038656</name>
</gene>
<dbReference type="AlphaFoldDB" id="A0A6G1EB04"/>
<accession>A0A6G1EB04</accession>
<sequence length="357" mass="38639">MMMRRFVNLVVDAAAGGGDTTAYNLYRVAASALFSSPARRQAANVKGGQFTLYSNTDELVLNPDDVDDAGGLPPPAITFHPSSLAGPGNVYFLPLSGCAGSSDDDSLLALDVDGRALLYGAASAALRNMPDPCKPKIAPISFTAGDGRLYVIERVPFSGNPGCFEALTYGQLPDGDQRSLMGWYWRSLPPPPLAEVGYGDLFRRRDYDITASAVFDDTELWVTAHGAGTFSFDTKGGDWMKLGEWHMPFKGRGEYVEEHDLWFGLSSSGTWRRTPGLHLCSCHLFGPSDEPVTTCLLDGLDRLPAAAPPKQSFLMEAYAVHLGSGKVCIARFMEEKYGSRCGQNKNRCLLLTGVELS</sequence>
<dbReference type="PANTHER" id="PTHR33085:SF126">
    <property type="entry name" value="EXPRESSED PROTEIN"/>
    <property type="match status" value="1"/>
</dbReference>
<dbReference type="PANTHER" id="PTHR33085">
    <property type="entry name" value="OS12G0113100 PROTEIN-RELATED"/>
    <property type="match status" value="1"/>
</dbReference>
<comment type="caution">
    <text evidence="1">The sequence shown here is derived from an EMBL/GenBank/DDBJ whole genome shotgun (WGS) entry which is preliminary data.</text>
</comment>
<name>A0A6G1EB04_9ORYZ</name>